<evidence type="ECO:0000256" key="1">
    <source>
        <dbReference type="SAM" id="MobiDB-lite"/>
    </source>
</evidence>
<dbReference type="EMBL" id="JAQQXQ010000004">
    <property type="protein sequence ID" value="MDC8754450.1"/>
    <property type="molecule type" value="Genomic_DNA"/>
</dbReference>
<evidence type="ECO:0000313" key="4">
    <source>
        <dbReference type="Proteomes" id="UP001216558"/>
    </source>
</evidence>
<comment type="caution">
    <text evidence="3">The sequence shown here is derived from an EMBL/GenBank/DDBJ whole genome shotgun (WGS) entry which is preliminary data.</text>
</comment>
<feature type="region of interest" description="Disordered" evidence="1">
    <location>
        <begin position="159"/>
        <end position="182"/>
    </location>
</feature>
<proteinExistence type="predicted"/>
<evidence type="ECO:0000313" key="3">
    <source>
        <dbReference type="EMBL" id="MDC8754450.1"/>
    </source>
</evidence>
<gene>
    <name evidence="3" type="ORF">OIK40_07335</name>
</gene>
<feature type="transmembrane region" description="Helical" evidence="2">
    <location>
        <begin position="52"/>
        <end position="72"/>
    </location>
</feature>
<organism evidence="3 4">
    <name type="scientific">Erythrobacter fulvus</name>
    <dbReference type="NCBI Taxonomy" id="2987523"/>
    <lineage>
        <taxon>Bacteria</taxon>
        <taxon>Pseudomonadati</taxon>
        <taxon>Pseudomonadota</taxon>
        <taxon>Alphaproteobacteria</taxon>
        <taxon>Sphingomonadales</taxon>
        <taxon>Erythrobacteraceae</taxon>
        <taxon>Erythrobacter/Porphyrobacter group</taxon>
        <taxon>Erythrobacter</taxon>
    </lineage>
</organism>
<protein>
    <submittedName>
        <fullName evidence="3">Uncharacterized protein</fullName>
    </submittedName>
</protein>
<dbReference type="Proteomes" id="UP001216558">
    <property type="component" value="Unassembled WGS sequence"/>
</dbReference>
<name>A0ABT5JQK3_9SPHN</name>
<keyword evidence="2" id="KW-1133">Transmembrane helix</keyword>
<reference evidence="3 4" key="1">
    <citation type="submission" date="2022-10" db="EMBL/GenBank/DDBJ databases">
        <title>Erythrobacter sp. sf7 Genome sequencing.</title>
        <authorList>
            <person name="Park S."/>
        </authorList>
    </citation>
    <scope>NUCLEOTIDE SEQUENCE [LARGE SCALE GENOMIC DNA]</scope>
    <source>
        <strain evidence="4">sf7</strain>
    </source>
</reference>
<keyword evidence="2" id="KW-0472">Membrane</keyword>
<sequence>MAAGSTPHSGDAAAFAFDHCAPYIAVMLSNSRFNPAPGIADFWNEFRRPNPYRWPILALSVLPVAGILYWAMGTTAYKTPERPSITYITTFDPERTEAEIIASNRANQEVKDLREAAEERIAERKRDMYKALGAAAGMDVDAIERKAEANRAAEAAAAEKRRAELLGQTEIPAEPADEGTTP</sequence>
<accession>A0ABT5JQK3</accession>
<keyword evidence="4" id="KW-1185">Reference proteome</keyword>
<evidence type="ECO:0000256" key="2">
    <source>
        <dbReference type="SAM" id="Phobius"/>
    </source>
</evidence>
<dbReference type="RefSeq" id="WP_273677402.1">
    <property type="nucleotide sequence ID" value="NZ_JAQQXQ010000004.1"/>
</dbReference>
<keyword evidence="2" id="KW-0812">Transmembrane</keyword>